<sequence>MASTVKQPVAVRVTPIENVSHLYKDATAPQFVANDTDFQIEFADLEGRTVLQEPSRKVVMCYVDRTTTAPPPAPPQPTPSVNVTLQQPQAPPQLVVQPAAITIASVQRTSRRCVTLLLSIFMILFVCAAIAFAARSKLMKD</sequence>
<dbReference type="KEGG" id="bbig:BBBOND_0203870"/>
<keyword evidence="1" id="KW-0812">Transmembrane</keyword>
<dbReference type="AlphaFoldDB" id="A0A061D8I9"/>
<organism evidence="2 3">
    <name type="scientific">Babesia bigemina</name>
    <dbReference type="NCBI Taxonomy" id="5866"/>
    <lineage>
        <taxon>Eukaryota</taxon>
        <taxon>Sar</taxon>
        <taxon>Alveolata</taxon>
        <taxon>Apicomplexa</taxon>
        <taxon>Aconoidasida</taxon>
        <taxon>Piroplasmida</taxon>
        <taxon>Babesiidae</taxon>
        <taxon>Babesia</taxon>
    </lineage>
</organism>
<dbReference type="VEuPathDB" id="PiroplasmaDB:BBBOND_0203870"/>
<keyword evidence="1" id="KW-0472">Membrane</keyword>
<dbReference type="GeneID" id="24563770"/>
<accession>A0A061D8I9</accession>
<name>A0A061D8I9_BABBI</name>
<dbReference type="Proteomes" id="UP000033188">
    <property type="component" value="Chromosome 2"/>
</dbReference>
<keyword evidence="1" id="KW-1133">Transmembrane helix</keyword>
<protein>
    <submittedName>
        <fullName evidence="2">Uncharacterized protein</fullName>
    </submittedName>
</protein>
<keyword evidence="3" id="KW-1185">Reference proteome</keyword>
<dbReference type="EMBL" id="LK391708">
    <property type="protein sequence ID" value="CDR95229.1"/>
    <property type="molecule type" value="Genomic_DNA"/>
</dbReference>
<evidence type="ECO:0000256" key="1">
    <source>
        <dbReference type="SAM" id="Phobius"/>
    </source>
</evidence>
<gene>
    <name evidence="2" type="ORF">BBBOND_0203870</name>
</gene>
<dbReference type="RefSeq" id="XP_012767415.1">
    <property type="nucleotide sequence ID" value="XM_012911961.1"/>
</dbReference>
<evidence type="ECO:0000313" key="3">
    <source>
        <dbReference type="Proteomes" id="UP000033188"/>
    </source>
</evidence>
<reference evidence="3" key="1">
    <citation type="submission" date="2014-06" db="EMBL/GenBank/DDBJ databases">
        <authorList>
            <person name="Aslett M."/>
            <person name="De Silva N."/>
        </authorList>
    </citation>
    <scope>NUCLEOTIDE SEQUENCE [LARGE SCALE GENOMIC DNA]</scope>
    <source>
        <strain evidence="3">Bond</strain>
    </source>
</reference>
<proteinExistence type="predicted"/>
<evidence type="ECO:0000313" key="2">
    <source>
        <dbReference type="EMBL" id="CDR95229.1"/>
    </source>
</evidence>
<feature type="transmembrane region" description="Helical" evidence="1">
    <location>
        <begin position="114"/>
        <end position="134"/>
    </location>
</feature>